<dbReference type="GO" id="GO:0005840">
    <property type="term" value="C:ribosome"/>
    <property type="evidence" value="ECO:0007669"/>
    <property type="project" value="UniProtKB-KW"/>
</dbReference>
<accession>A0A4P6ZYU8</accession>
<dbReference type="OrthoDB" id="9794863at2"/>
<keyword evidence="2" id="KW-0687">Ribonucleoprotein</keyword>
<keyword evidence="1" id="KW-0689">Ribosomal protein</keyword>
<dbReference type="InterPro" id="IPR039109">
    <property type="entry name" value="Ribosomal_eL30-like"/>
</dbReference>
<evidence type="ECO:0000313" key="4">
    <source>
        <dbReference type="EMBL" id="QBP41454.1"/>
    </source>
</evidence>
<dbReference type="KEGG" id="panc:E2636_10045"/>
<keyword evidence="5" id="KW-1185">Reference proteome</keyword>
<evidence type="ECO:0000313" key="5">
    <source>
        <dbReference type="Proteomes" id="UP000294292"/>
    </source>
</evidence>
<dbReference type="GO" id="GO:0003723">
    <property type="term" value="F:RNA binding"/>
    <property type="evidence" value="ECO:0007669"/>
    <property type="project" value="InterPro"/>
</dbReference>
<dbReference type="AlphaFoldDB" id="A0A4P6ZYU8"/>
<dbReference type="NCBIfam" id="NF005825">
    <property type="entry name" value="PRK07714.1"/>
    <property type="match status" value="1"/>
</dbReference>
<evidence type="ECO:0000256" key="2">
    <source>
        <dbReference type="ARBA" id="ARBA00023274"/>
    </source>
</evidence>
<gene>
    <name evidence="4" type="ORF">E2636_10045</name>
</gene>
<dbReference type="InterPro" id="IPR029064">
    <property type="entry name" value="Ribosomal_eL30-like_sf"/>
</dbReference>
<evidence type="ECO:0000259" key="3">
    <source>
        <dbReference type="Pfam" id="PF01248"/>
    </source>
</evidence>
<dbReference type="PANTHER" id="PTHR11449">
    <property type="entry name" value="RIBOSOMAL PROTEIN L30"/>
    <property type="match status" value="1"/>
</dbReference>
<name>A0A4P6ZYU8_9BACL</name>
<dbReference type="EMBL" id="CP038015">
    <property type="protein sequence ID" value="QBP41454.1"/>
    <property type="molecule type" value="Genomic_DNA"/>
</dbReference>
<protein>
    <submittedName>
        <fullName evidence="4">YlxQ family RNA-binding protein</fullName>
    </submittedName>
</protein>
<dbReference type="Pfam" id="PF01248">
    <property type="entry name" value="Ribosomal_L7Ae"/>
    <property type="match status" value="1"/>
</dbReference>
<proteinExistence type="predicted"/>
<dbReference type="SUPFAM" id="SSF55315">
    <property type="entry name" value="L30e-like"/>
    <property type="match status" value="1"/>
</dbReference>
<reference evidence="4 5" key="1">
    <citation type="submission" date="2019-03" db="EMBL/GenBank/DDBJ databases">
        <title>Complete genome sequence of Paenisporosarcina antarctica CGMCC 1.6503T.</title>
        <authorList>
            <person name="Rong J.-C."/>
            <person name="Chi N.-Y."/>
            <person name="Zhang Q.-F."/>
        </authorList>
    </citation>
    <scope>NUCLEOTIDE SEQUENCE [LARGE SCALE GENOMIC DNA]</scope>
    <source>
        <strain evidence="4 5">CGMCC 1.6503</strain>
    </source>
</reference>
<organism evidence="4 5">
    <name type="scientific">Paenisporosarcina antarctica</name>
    <dbReference type="NCBI Taxonomy" id="417367"/>
    <lineage>
        <taxon>Bacteria</taxon>
        <taxon>Bacillati</taxon>
        <taxon>Bacillota</taxon>
        <taxon>Bacilli</taxon>
        <taxon>Bacillales</taxon>
        <taxon>Caryophanaceae</taxon>
        <taxon>Paenisporosarcina</taxon>
    </lineage>
</organism>
<feature type="domain" description="Ribosomal protein eL8/eL30/eS12/Gadd45" evidence="3">
    <location>
        <begin position="6"/>
        <end position="96"/>
    </location>
</feature>
<dbReference type="RefSeq" id="WP_134210075.1">
    <property type="nucleotide sequence ID" value="NZ_CP038015.1"/>
</dbReference>
<dbReference type="Proteomes" id="UP000294292">
    <property type="component" value="Chromosome"/>
</dbReference>
<evidence type="ECO:0000256" key="1">
    <source>
        <dbReference type="ARBA" id="ARBA00022980"/>
    </source>
</evidence>
<sequence length="106" mass="11917">MKQEQQILQLLGLAVRARMLISGEELVVKDIRNNRAKLVIISTDASDNTMKKIQDKCNSYNVELHVFGDRSDLGHATGKAERVVLAINDHGFAKKLIELLNEFNRG</sequence>
<dbReference type="Gene3D" id="3.30.1330.30">
    <property type="match status" value="1"/>
</dbReference>
<dbReference type="GO" id="GO:1990904">
    <property type="term" value="C:ribonucleoprotein complex"/>
    <property type="evidence" value="ECO:0007669"/>
    <property type="project" value="UniProtKB-KW"/>
</dbReference>
<dbReference type="InterPro" id="IPR004038">
    <property type="entry name" value="Ribosomal_eL8/eL30/eS12/Gad45"/>
</dbReference>